<proteinExistence type="predicted"/>
<keyword evidence="4" id="KW-1185">Reference proteome</keyword>
<dbReference type="Proteomes" id="UP001589647">
    <property type="component" value="Unassembled WGS sequence"/>
</dbReference>
<dbReference type="Pfam" id="PF00440">
    <property type="entry name" value="TetR_N"/>
    <property type="match status" value="1"/>
</dbReference>
<feature type="domain" description="HTH tetR-type" evidence="2">
    <location>
        <begin position="21"/>
        <end position="68"/>
    </location>
</feature>
<dbReference type="InterPro" id="IPR009057">
    <property type="entry name" value="Homeodomain-like_sf"/>
</dbReference>
<protein>
    <submittedName>
        <fullName evidence="3">TetR/AcrR family transcriptional regulator</fullName>
    </submittedName>
</protein>
<dbReference type="RefSeq" id="WP_125636253.1">
    <property type="nucleotide sequence ID" value="NZ_BMRC01000009.1"/>
</dbReference>
<keyword evidence="1" id="KW-0238">DNA-binding</keyword>
<dbReference type="EMBL" id="JBHMEI010000015">
    <property type="protein sequence ID" value="MFB9203683.1"/>
    <property type="molecule type" value="Genomic_DNA"/>
</dbReference>
<evidence type="ECO:0000259" key="2">
    <source>
        <dbReference type="Pfam" id="PF00440"/>
    </source>
</evidence>
<evidence type="ECO:0000313" key="4">
    <source>
        <dbReference type="Proteomes" id="UP001589647"/>
    </source>
</evidence>
<name>A0ABV5IGN2_9ACTN</name>
<dbReference type="SUPFAM" id="SSF46689">
    <property type="entry name" value="Homeodomain-like"/>
    <property type="match status" value="1"/>
</dbReference>
<accession>A0ABV5IGN2</accession>
<sequence length="220" mass="24109">MDVSTAVAAPPARSTRVKDKIMATAERLYAEHGFANVSIRMIREAAGQRNKSAVQYHFSTRDELIQAILSRHAAAIDLHRLPMVAALEASGEVTLRDWITCAIAPSIEHHIELGTPSWYGRFLAQAVVEPTFREYAAQATLSTPSFRRLELLRPPSMRDRALELSERQAAMIRLLVVHMSAELEADLAAGRAAASPEQAWRSLGDNLITAVCGLSSALLP</sequence>
<gene>
    <name evidence="3" type="ORF">ACFFV7_21010</name>
</gene>
<reference evidence="3 4" key="1">
    <citation type="submission" date="2024-09" db="EMBL/GenBank/DDBJ databases">
        <authorList>
            <person name="Sun Q."/>
            <person name="Mori K."/>
        </authorList>
    </citation>
    <scope>NUCLEOTIDE SEQUENCE [LARGE SCALE GENOMIC DNA]</scope>
    <source>
        <strain evidence="3 4">CCM 3426</strain>
    </source>
</reference>
<comment type="caution">
    <text evidence="3">The sequence shown here is derived from an EMBL/GenBank/DDBJ whole genome shotgun (WGS) entry which is preliminary data.</text>
</comment>
<dbReference type="InterPro" id="IPR001647">
    <property type="entry name" value="HTH_TetR"/>
</dbReference>
<evidence type="ECO:0000256" key="1">
    <source>
        <dbReference type="ARBA" id="ARBA00023125"/>
    </source>
</evidence>
<dbReference type="Gene3D" id="1.10.357.10">
    <property type="entry name" value="Tetracycline Repressor, domain 2"/>
    <property type="match status" value="1"/>
</dbReference>
<evidence type="ECO:0000313" key="3">
    <source>
        <dbReference type="EMBL" id="MFB9203683.1"/>
    </source>
</evidence>
<organism evidence="3 4">
    <name type="scientific">Nonomuraea spiralis</name>
    <dbReference type="NCBI Taxonomy" id="46182"/>
    <lineage>
        <taxon>Bacteria</taxon>
        <taxon>Bacillati</taxon>
        <taxon>Actinomycetota</taxon>
        <taxon>Actinomycetes</taxon>
        <taxon>Streptosporangiales</taxon>
        <taxon>Streptosporangiaceae</taxon>
        <taxon>Nonomuraea</taxon>
    </lineage>
</organism>